<evidence type="ECO:0000259" key="1">
    <source>
        <dbReference type="Pfam" id="PF12965"/>
    </source>
</evidence>
<evidence type="ECO:0000313" key="2">
    <source>
        <dbReference type="EMBL" id="TYC50496.1"/>
    </source>
</evidence>
<feature type="domain" description="DUF3854" evidence="1">
    <location>
        <begin position="367"/>
        <end position="421"/>
    </location>
</feature>
<protein>
    <submittedName>
        <fullName evidence="2">DUF3854 domain-containing protein</fullName>
    </submittedName>
</protein>
<dbReference type="OrthoDB" id="2665710at2"/>
<reference evidence="2 3" key="1">
    <citation type="submission" date="2019-01" db="EMBL/GenBank/DDBJ databases">
        <title>Weissella sp. nov., a novel lactic acid bacterium isolated from animal feces.</title>
        <authorList>
            <person name="Wang L.-T."/>
        </authorList>
    </citation>
    <scope>NUCLEOTIDE SEQUENCE [LARGE SCALE GENOMIC DNA]</scope>
    <source>
        <strain evidence="2 3">8H-2</strain>
    </source>
</reference>
<evidence type="ECO:0000313" key="3">
    <source>
        <dbReference type="Proteomes" id="UP000371977"/>
    </source>
</evidence>
<dbReference type="InterPro" id="IPR024385">
    <property type="entry name" value="DUF3854"/>
</dbReference>
<dbReference type="AlphaFoldDB" id="A0A6C2CAB4"/>
<comment type="caution">
    <text evidence="2">The sequence shown here is derived from an EMBL/GenBank/DDBJ whole genome shotgun (WGS) entry which is preliminary data.</text>
</comment>
<dbReference type="Proteomes" id="UP000371977">
    <property type="component" value="Unassembled WGS sequence"/>
</dbReference>
<dbReference type="EMBL" id="SDGZ01000008">
    <property type="protein sequence ID" value="TYC50496.1"/>
    <property type="molecule type" value="Genomic_DNA"/>
</dbReference>
<accession>A0A6C2CAB4</accession>
<keyword evidence="3" id="KW-1185">Reference proteome</keyword>
<gene>
    <name evidence="2" type="ORF">ESZ50_02185</name>
</gene>
<dbReference type="RefSeq" id="WP_148621968.1">
    <property type="nucleotide sequence ID" value="NZ_SDGZ01000008.1"/>
</dbReference>
<name>A0A6C2CAB4_9LACO</name>
<dbReference type="Pfam" id="PF12965">
    <property type="entry name" value="DUF3854"/>
    <property type="match status" value="1"/>
</dbReference>
<organism evidence="2 3">
    <name type="scientific">Weissella muntiaci</name>
    <dbReference type="NCBI Taxonomy" id="2508881"/>
    <lineage>
        <taxon>Bacteria</taxon>
        <taxon>Bacillati</taxon>
        <taxon>Bacillota</taxon>
        <taxon>Bacilli</taxon>
        <taxon>Lactobacillales</taxon>
        <taxon>Lactobacillaceae</taxon>
        <taxon>Weissella</taxon>
    </lineage>
</organism>
<sequence>MSKSILEIDVSDLSRMTHPRGGGEFTDEQGKVVKKHFWYVIDKGVCPICGKGGKKNNWCEVRDDGMAVICNHDLSGESIYGEDVYPTRMKQGFNHYFGKKSNISVKPVKFNNIPTIKQLPLADASTRDIVYRLVLKYYPLVEKDRENLLARGLNNEDVDGKLFGSLVSTKPIDRWSKIFAENNLPSDIWKGVPGFAEQVFGDKTLVSFGYSSLTYEKDGKRVNSLKDGDSMLMVPYRNNSLQIVGIQLRSANYTGNGSKYFWVSSSSENNGASVSQEVNFALPTAGMKRLEQQDGKLSTKTVWLTEGGLKSEVAVRQLVNIATDITKLPNQEDKLARFLDDYGLTVIAVAGTAVWRKFIDVLQESQVKRVIVAYDSDWKTNETVAARRNELIEALRIMDVTLIVADWDGSNGKGIDDLLANGYWPSLETL</sequence>
<proteinExistence type="predicted"/>